<feature type="transmembrane region" description="Helical" evidence="5">
    <location>
        <begin position="91"/>
        <end position="113"/>
    </location>
</feature>
<protein>
    <submittedName>
        <fullName evidence="7">RTA1-domain-containing protein</fullName>
    </submittedName>
</protein>
<evidence type="ECO:0000256" key="5">
    <source>
        <dbReference type="SAM" id="Phobius"/>
    </source>
</evidence>
<dbReference type="RefSeq" id="XP_033463519.1">
    <property type="nucleotide sequence ID" value="XM_033600862.1"/>
</dbReference>
<keyword evidence="3 5" id="KW-1133">Transmembrane helix</keyword>
<dbReference type="PANTHER" id="PTHR31465">
    <property type="entry name" value="PROTEIN RTA1-RELATED"/>
    <property type="match status" value="1"/>
</dbReference>
<dbReference type="GO" id="GO:0005886">
    <property type="term" value="C:plasma membrane"/>
    <property type="evidence" value="ECO:0007669"/>
    <property type="project" value="TreeGrafter"/>
</dbReference>
<keyword evidence="6" id="KW-1185">Reference proteome</keyword>
<dbReference type="GO" id="GO:0000324">
    <property type="term" value="C:fungal-type vacuole"/>
    <property type="evidence" value="ECO:0007669"/>
    <property type="project" value="TreeGrafter"/>
</dbReference>
<feature type="transmembrane region" description="Helical" evidence="5">
    <location>
        <begin position="259"/>
        <end position="282"/>
    </location>
</feature>
<reference evidence="7" key="1">
    <citation type="submission" date="2020-01" db="EMBL/GenBank/DDBJ databases">
        <authorList>
            <consortium name="DOE Joint Genome Institute"/>
            <person name="Haridas S."/>
            <person name="Albert R."/>
            <person name="Binder M."/>
            <person name="Bloem J."/>
            <person name="Labutti K."/>
            <person name="Salamov A."/>
            <person name="Andreopoulos B."/>
            <person name="Baker S.E."/>
            <person name="Barry K."/>
            <person name="Bills G."/>
            <person name="Bluhm B.H."/>
            <person name="Cannon C."/>
            <person name="Castanera R."/>
            <person name="Culley D.E."/>
            <person name="Daum C."/>
            <person name="Ezra D."/>
            <person name="Gonzalez J.B."/>
            <person name="Henrissat B."/>
            <person name="Kuo A."/>
            <person name="Liang C."/>
            <person name="Lipzen A."/>
            <person name="Lutzoni F."/>
            <person name="Magnuson J."/>
            <person name="Mondo S."/>
            <person name="Nolan M."/>
            <person name="Ohm R."/>
            <person name="Pangilinan J."/>
            <person name="Park H.-J."/>
            <person name="Ramirez L."/>
            <person name="Alfaro M."/>
            <person name="Sun H."/>
            <person name="Tritt A."/>
            <person name="Yoshinaga Y."/>
            <person name="Zwiers L.-H."/>
            <person name="Turgeon B.G."/>
            <person name="Goodwin S.B."/>
            <person name="Spatafora J.W."/>
            <person name="Crous P.W."/>
            <person name="Grigoriev I.V."/>
        </authorList>
    </citation>
    <scope>NUCLEOTIDE SEQUENCE</scope>
    <source>
        <strain evidence="7">CBS 342.82</strain>
    </source>
</reference>
<gene>
    <name evidence="7" type="ORF">K489DRAFT_312427</name>
</gene>
<dbReference type="Pfam" id="PF04479">
    <property type="entry name" value="RTA1"/>
    <property type="match status" value="1"/>
</dbReference>
<organism evidence="7">
    <name type="scientific">Dissoconium aciculare CBS 342.82</name>
    <dbReference type="NCBI Taxonomy" id="1314786"/>
    <lineage>
        <taxon>Eukaryota</taxon>
        <taxon>Fungi</taxon>
        <taxon>Dikarya</taxon>
        <taxon>Ascomycota</taxon>
        <taxon>Pezizomycotina</taxon>
        <taxon>Dothideomycetes</taxon>
        <taxon>Dothideomycetidae</taxon>
        <taxon>Mycosphaerellales</taxon>
        <taxon>Dissoconiaceae</taxon>
        <taxon>Dissoconium</taxon>
    </lineage>
</organism>
<evidence type="ECO:0000256" key="4">
    <source>
        <dbReference type="ARBA" id="ARBA00023136"/>
    </source>
</evidence>
<dbReference type="OrthoDB" id="4521223at2759"/>
<keyword evidence="2 5" id="KW-0812">Transmembrane</keyword>
<feature type="transmembrane region" description="Helical" evidence="5">
    <location>
        <begin position="33"/>
        <end position="53"/>
    </location>
</feature>
<accession>A0A6J3MF55</accession>
<proteinExistence type="predicted"/>
<evidence type="ECO:0000256" key="1">
    <source>
        <dbReference type="ARBA" id="ARBA00004141"/>
    </source>
</evidence>
<evidence type="ECO:0000256" key="2">
    <source>
        <dbReference type="ARBA" id="ARBA00022692"/>
    </source>
</evidence>
<dbReference type="AlphaFoldDB" id="A0A6J3MF55"/>
<sequence length="308" mass="33727">MSTNLTANPFANCTGVTPECPAYYSPLTYQPSLVANFIFLIIFIVCALVSLILGLFYRTWAYGFCTVAGCVLELLGYLGRVKLHSDLWNSGAFTTQIITLIIAPAFLSASIYLTLKHVVLTFGREFSLLKPALYTWIFVSMDILSLLVQAAGAAIFGAKNADISQLKAGANIALAGIILQVVSLATFGLLGGLYLFRLNKHWGTLSPQAVAIAHSTRTHFFAAAVIIAYITILIRCIYRIPELAGGYRNEVYMNQTEFIVLEGVMISIAAICLSFIHPGIFFPQLSAHQRKKQGTAVPEQYIELNGKR</sequence>
<evidence type="ECO:0000313" key="7">
    <source>
        <dbReference type="RefSeq" id="XP_033463519.1"/>
    </source>
</evidence>
<name>A0A6J3MF55_9PEZI</name>
<feature type="transmembrane region" description="Helical" evidence="5">
    <location>
        <begin position="216"/>
        <end position="238"/>
    </location>
</feature>
<dbReference type="GeneID" id="54358662"/>
<dbReference type="Proteomes" id="UP000504637">
    <property type="component" value="Unplaced"/>
</dbReference>
<dbReference type="PANTHER" id="PTHR31465:SF8">
    <property type="entry name" value="DOMAIN PROTEIN, PUTATIVE (AFU_ORTHOLOGUE AFUA_6G14140)-RELATED"/>
    <property type="match status" value="1"/>
</dbReference>
<evidence type="ECO:0000256" key="3">
    <source>
        <dbReference type="ARBA" id="ARBA00022989"/>
    </source>
</evidence>
<feature type="transmembrane region" description="Helical" evidence="5">
    <location>
        <begin position="170"/>
        <end position="196"/>
    </location>
</feature>
<reference evidence="7" key="2">
    <citation type="submission" date="2020-04" db="EMBL/GenBank/DDBJ databases">
        <authorList>
            <consortium name="NCBI Genome Project"/>
        </authorList>
    </citation>
    <scope>NUCLEOTIDE SEQUENCE</scope>
    <source>
        <strain evidence="7">CBS 342.82</strain>
    </source>
</reference>
<reference evidence="7" key="3">
    <citation type="submission" date="2025-08" db="UniProtKB">
        <authorList>
            <consortium name="RefSeq"/>
        </authorList>
    </citation>
    <scope>IDENTIFICATION</scope>
    <source>
        <strain evidence="7">CBS 342.82</strain>
    </source>
</reference>
<keyword evidence="4 5" id="KW-0472">Membrane</keyword>
<feature type="transmembrane region" description="Helical" evidence="5">
    <location>
        <begin position="59"/>
        <end position="79"/>
    </location>
</feature>
<comment type="subcellular location">
    <subcellularLocation>
        <location evidence="1">Membrane</location>
        <topology evidence="1">Multi-pass membrane protein</topology>
    </subcellularLocation>
</comment>
<dbReference type="InterPro" id="IPR007568">
    <property type="entry name" value="RTA1"/>
</dbReference>
<feature type="transmembrane region" description="Helical" evidence="5">
    <location>
        <begin position="133"/>
        <end position="158"/>
    </location>
</feature>
<evidence type="ECO:0000313" key="6">
    <source>
        <dbReference type="Proteomes" id="UP000504637"/>
    </source>
</evidence>